<dbReference type="InterPro" id="IPR006710">
    <property type="entry name" value="Glyco_hydro_43"/>
</dbReference>
<dbReference type="InterPro" id="IPR023296">
    <property type="entry name" value="Glyco_hydro_beta-prop_sf"/>
</dbReference>
<keyword evidence="6 7" id="KW-0326">Glycosidase</keyword>
<evidence type="ECO:0000256" key="7">
    <source>
        <dbReference type="PIRNR" id="PIRNR026534"/>
    </source>
</evidence>
<dbReference type="Proteomes" id="UP000298493">
    <property type="component" value="Unassembled WGS sequence"/>
</dbReference>
<evidence type="ECO:0000313" key="12">
    <source>
        <dbReference type="Proteomes" id="UP000298493"/>
    </source>
</evidence>
<evidence type="ECO:0000256" key="6">
    <source>
        <dbReference type="ARBA" id="ARBA00023295"/>
    </source>
</evidence>
<dbReference type="InterPro" id="IPR016840">
    <property type="entry name" value="Glyco_hydro_43_endo_a_Ara-ase"/>
</dbReference>
<feature type="signal peptide" evidence="10">
    <location>
        <begin position="1"/>
        <end position="23"/>
    </location>
</feature>
<dbReference type="GO" id="GO:0031222">
    <property type="term" value="P:arabinan catabolic process"/>
    <property type="evidence" value="ECO:0007669"/>
    <property type="project" value="UniProtKB-UniPathway"/>
</dbReference>
<evidence type="ECO:0000256" key="1">
    <source>
        <dbReference type="ARBA" id="ARBA00000375"/>
    </source>
</evidence>
<accession>A0A4Z1P619</accession>
<reference evidence="11 12" key="1">
    <citation type="submission" date="2019-04" db="EMBL/GenBank/DDBJ databases">
        <title>High contiguity whole genome sequence and gene annotation resource for two Venturia nashicola isolates.</title>
        <authorList>
            <person name="Prokchorchik M."/>
            <person name="Won K."/>
            <person name="Lee Y."/>
            <person name="Choi E.D."/>
            <person name="Segonzac C."/>
            <person name="Sohn K.H."/>
        </authorList>
    </citation>
    <scope>NUCLEOTIDE SEQUENCE [LARGE SCALE GENOMIC DNA]</scope>
    <source>
        <strain evidence="11 12">PRI2</strain>
    </source>
</reference>
<dbReference type="GO" id="GO:0046558">
    <property type="term" value="F:arabinan endo-1,5-alpha-L-arabinosidase activity"/>
    <property type="evidence" value="ECO:0007669"/>
    <property type="project" value="UniProtKB-EC"/>
</dbReference>
<proteinExistence type="inferred from homology"/>
<dbReference type="AlphaFoldDB" id="A0A4Z1P619"/>
<dbReference type="SUPFAM" id="SSF75005">
    <property type="entry name" value="Arabinanase/levansucrase/invertase"/>
    <property type="match status" value="1"/>
</dbReference>
<feature type="chain" id="PRO_5021202171" description="Arabinan endo-1,5-alpha-L-arabinosidase" evidence="10">
    <location>
        <begin position="24"/>
        <end position="327"/>
    </location>
</feature>
<evidence type="ECO:0000256" key="8">
    <source>
        <dbReference type="PIRSR" id="PIRSR606710-1"/>
    </source>
</evidence>
<evidence type="ECO:0000256" key="2">
    <source>
        <dbReference type="ARBA" id="ARBA00004834"/>
    </source>
</evidence>
<evidence type="ECO:0000256" key="9">
    <source>
        <dbReference type="PIRSR" id="PIRSR606710-2"/>
    </source>
</evidence>
<keyword evidence="10" id="KW-0732">Signal</keyword>
<feature type="active site" description="Proton donor" evidence="8">
    <location>
        <position position="204"/>
    </location>
</feature>
<comment type="caution">
    <text evidence="11">The sequence shown here is derived from an EMBL/GenBank/DDBJ whole genome shotgun (WGS) entry which is preliminary data.</text>
</comment>
<evidence type="ECO:0000256" key="5">
    <source>
        <dbReference type="ARBA" id="ARBA00022801"/>
    </source>
</evidence>
<dbReference type="EC" id="3.2.1.99" evidence="4 7"/>
<comment type="similarity">
    <text evidence="3 7">Belongs to the glycosyl hydrolase 43 family.</text>
</comment>
<dbReference type="Pfam" id="PF04616">
    <property type="entry name" value="Glyco_hydro_43"/>
    <property type="match status" value="1"/>
</dbReference>
<keyword evidence="12" id="KW-1185">Reference proteome</keyword>
<dbReference type="Gene3D" id="2.115.10.20">
    <property type="entry name" value="Glycosyl hydrolase domain, family 43"/>
    <property type="match status" value="1"/>
</dbReference>
<feature type="active site" description="Proton acceptor" evidence="8">
    <location>
        <position position="37"/>
    </location>
</feature>
<comment type="catalytic activity">
    <reaction evidence="1 7">
        <text>Endohydrolysis of (1-&gt;5)-alpha-arabinofuranosidic linkages in (1-&gt;5)-arabinans.</text>
        <dbReference type="EC" id="3.2.1.99"/>
    </reaction>
</comment>
<dbReference type="PANTHER" id="PTHR43301:SF3">
    <property type="entry name" value="ARABINAN ENDO-1,5-ALPHA-L-ARABINOSIDASE A-RELATED"/>
    <property type="match status" value="1"/>
</dbReference>
<dbReference type="EMBL" id="SNSC02000012">
    <property type="protein sequence ID" value="TID19708.1"/>
    <property type="molecule type" value="Genomic_DNA"/>
</dbReference>
<gene>
    <name evidence="11" type="ORF">E6O75_ATG07046</name>
</gene>
<sequence length="327" mass="34979">MLSFVRSLSLCCLAFSDVIHAYATPLACSGICGNSHDPSVIRRTSDGKYFRFSTGNKISVATANSLSGPWVSKGSALPAGSKINKKGNNDLWAPDVSKVGDLYYLLYSVSSFGSQDSAIGYATSKDMESWADQGTTGIESTAGSSFNAIDGNLVVDGGTAHLAFGSFWSDIFISYASINSGILKASTSNAKQLIFTSTAPQAIEGAFLFRYGDFWYIFFSEGQCCGLDTNRPAAGKEYRIKMCRSKNVNSGFVDKGDNQCKAGGGSTLLKSHTYVFAPGGQGALNDSVEGPVIYYHYIDTRSGYADGQKLFGWNKLKFGPNNGWPTV</sequence>
<dbReference type="UniPathway" id="UPA00667"/>
<evidence type="ECO:0000256" key="3">
    <source>
        <dbReference type="ARBA" id="ARBA00009865"/>
    </source>
</evidence>
<feature type="site" description="Important for catalytic activity, responsible for pKa modulation of the active site Glu and correct orientation of both the proton donor and substrate" evidence="9">
    <location>
        <position position="150"/>
    </location>
</feature>
<dbReference type="STRING" id="86259.A0A4Z1P619"/>
<protein>
    <recommendedName>
        <fullName evidence="4 7">Arabinan endo-1,5-alpha-L-arabinosidase</fullName>
        <ecNumber evidence="4 7">3.2.1.99</ecNumber>
    </recommendedName>
</protein>
<dbReference type="InterPro" id="IPR050727">
    <property type="entry name" value="GH43_arabinanases"/>
</dbReference>
<dbReference type="PANTHER" id="PTHR43301">
    <property type="entry name" value="ARABINAN ENDO-1,5-ALPHA-L-ARABINOSIDASE"/>
    <property type="match status" value="1"/>
</dbReference>
<keyword evidence="5 7" id="KW-0378">Hydrolase</keyword>
<name>A0A4Z1P619_9PEZI</name>
<comment type="pathway">
    <text evidence="2 7">Glycan metabolism; L-arabinan degradation.</text>
</comment>
<evidence type="ECO:0000256" key="10">
    <source>
        <dbReference type="SAM" id="SignalP"/>
    </source>
</evidence>
<evidence type="ECO:0000256" key="4">
    <source>
        <dbReference type="ARBA" id="ARBA00012586"/>
    </source>
</evidence>
<organism evidence="11 12">
    <name type="scientific">Venturia nashicola</name>
    <dbReference type="NCBI Taxonomy" id="86259"/>
    <lineage>
        <taxon>Eukaryota</taxon>
        <taxon>Fungi</taxon>
        <taxon>Dikarya</taxon>
        <taxon>Ascomycota</taxon>
        <taxon>Pezizomycotina</taxon>
        <taxon>Dothideomycetes</taxon>
        <taxon>Pleosporomycetidae</taxon>
        <taxon>Venturiales</taxon>
        <taxon>Venturiaceae</taxon>
        <taxon>Venturia</taxon>
    </lineage>
</organism>
<dbReference type="CDD" id="cd18831">
    <property type="entry name" value="GH43_AnAbnA-like"/>
    <property type="match status" value="1"/>
</dbReference>
<dbReference type="PIRSF" id="PIRSF026534">
    <property type="entry name" value="Endo_alpha-L-arabinosidase"/>
    <property type="match status" value="1"/>
</dbReference>
<evidence type="ECO:0000313" key="11">
    <source>
        <dbReference type="EMBL" id="TID19708.1"/>
    </source>
</evidence>